<dbReference type="OrthoDB" id="5153521at2759"/>
<feature type="compositionally biased region" description="Polar residues" evidence="1">
    <location>
        <begin position="1"/>
        <end position="13"/>
    </location>
</feature>
<dbReference type="AlphaFoldDB" id="A0A0G2GLY5"/>
<gene>
    <name evidence="2" type="ORF">UCRPC4_g02416</name>
</gene>
<feature type="region of interest" description="Disordered" evidence="1">
    <location>
        <begin position="1"/>
        <end position="48"/>
    </location>
</feature>
<evidence type="ECO:0000313" key="3">
    <source>
        <dbReference type="Proteomes" id="UP000053317"/>
    </source>
</evidence>
<organism evidence="2 3">
    <name type="scientific">Phaeomoniella chlamydospora</name>
    <name type="common">Phaeoacremonium chlamydosporum</name>
    <dbReference type="NCBI Taxonomy" id="158046"/>
    <lineage>
        <taxon>Eukaryota</taxon>
        <taxon>Fungi</taxon>
        <taxon>Dikarya</taxon>
        <taxon>Ascomycota</taxon>
        <taxon>Pezizomycotina</taxon>
        <taxon>Eurotiomycetes</taxon>
        <taxon>Chaetothyriomycetidae</taxon>
        <taxon>Phaeomoniellales</taxon>
        <taxon>Phaeomoniellaceae</taxon>
        <taxon>Phaeomoniella</taxon>
    </lineage>
</organism>
<name>A0A0G2GLY5_PHACM</name>
<evidence type="ECO:0000256" key="1">
    <source>
        <dbReference type="SAM" id="MobiDB-lite"/>
    </source>
</evidence>
<protein>
    <submittedName>
        <fullName evidence="2">Uncharacterized protein</fullName>
    </submittedName>
</protein>
<comment type="caution">
    <text evidence="2">The sequence shown here is derived from an EMBL/GenBank/DDBJ whole genome shotgun (WGS) entry which is preliminary data.</text>
</comment>
<keyword evidence="3" id="KW-1185">Reference proteome</keyword>
<sequence>MASAQSELLTSDLRSFAKGTHRDIGQKTKWARGGRQAPGKKCPHSGLNEECTCHDRPIPRPSQASTRLYKRYLSPPISTKVTLRQDLTADDLFAGTSDSSAEEDIHDTSAAPEPAADAEIMYSYDAAHSPGQGSQVLSQAINKAVERFENKETEKLAKEYEFVDGKDHDADGEYSAEDDDFELVDHDKIC</sequence>
<accession>A0A0G2GLY5</accession>
<evidence type="ECO:0000313" key="2">
    <source>
        <dbReference type="EMBL" id="KKY24458.1"/>
    </source>
</evidence>
<reference evidence="2 3" key="1">
    <citation type="submission" date="2015-05" db="EMBL/GenBank/DDBJ databases">
        <title>Distinctive expansion of gene families associated with plant cell wall degradation and secondary metabolism in the genomes of grapevine trunk pathogens.</title>
        <authorList>
            <person name="Lawrence D.P."/>
            <person name="Travadon R."/>
            <person name="Rolshausen P.E."/>
            <person name="Baumgartner K."/>
        </authorList>
    </citation>
    <scope>NUCLEOTIDE SEQUENCE [LARGE SCALE GENOMIC DNA]</scope>
    <source>
        <strain evidence="2">UCRPC4</strain>
    </source>
</reference>
<dbReference type="Proteomes" id="UP000053317">
    <property type="component" value="Unassembled WGS sequence"/>
</dbReference>
<proteinExistence type="predicted"/>
<reference evidence="2 3" key="2">
    <citation type="submission" date="2015-05" db="EMBL/GenBank/DDBJ databases">
        <authorList>
            <person name="Morales-Cruz A."/>
            <person name="Amrine K.C."/>
            <person name="Cantu D."/>
        </authorList>
    </citation>
    <scope>NUCLEOTIDE SEQUENCE [LARGE SCALE GENOMIC DNA]</scope>
    <source>
        <strain evidence="2">UCRPC4</strain>
    </source>
</reference>
<dbReference type="EMBL" id="LCWF01000059">
    <property type="protein sequence ID" value="KKY24458.1"/>
    <property type="molecule type" value="Genomic_DNA"/>
</dbReference>